<proteinExistence type="predicted"/>
<dbReference type="EMBL" id="BMCT01000011">
    <property type="protein sequence ID" value="GGF86034.1"/>
    <property type="molecule type" value="Genomic_DNA"/>
</dbReference>
<feature type="chain" id="PRO_5037687362" evidence="1">
    <location>
        <begin position="25"/>
        <end position="81"/>
    </location>
</feature>
<gene>
    <name evidence="2" type="ORF">GCM10007301_52390</name>
</gene>
<sequence>MNKLHTVFAVLSITTTLAAGSVLAGPDVGPENAEQYAVSRQETLRPLGNHTNRLNMPIVRPMISGPSYDAHSGPSFDPSVN</sequence>
<evidence type="ECO:0000313" key="2">
    <source>
        <dbReference type="EMBL" id="GGF86034.1"/>
    </source>
</evidence>
<dbReference type="AlphaFoldDB" id="A0A917FHX2"/>
<organism evidence="2 3">
    <name type="scientific">Azorhizobium oxalatiphilum</name>
    <dbReference type="NCBI Taxonomy" id="980631"/>
    <lineage>
        <taxon>Bacteria</taxon>
        <taxon>Pseudomonadati</taxon>
        <taxon>Pseudomonadota</taxon>
        <taxon>Alphaproteobacteria</taxon>
        <taxon>Hyphomicrobiales</taxon>
        <taxon>Xanthobacteraceae</taxon>
        <taxon>Azorhizobium</taxon>
    </lineage>
</organism>
<keyword evidence="1" id="KW-0732">Signal</keyword>
<reference evidence="2" key="1">
    <citation type="journal article" date="2014" name="Int. J. Syst. Evol. Microbiol.">
        <title>Complete genome sequence of Corynebacterium casei LMG S-19264T (=DSM 44701T), isolated from a smear-ripened cheese.</title>
        <authorList>
            <consortium name="US DOE Joint Genome Institute (JGI-PGF)"/>
            <person name="Walter F."/>
            <person name="Albersmeier A."/>
            <person name="Kalinowski J."/>
            <person name="Ruckert C."/>
        </authorList>
    </citation>
    <scope>NUCLEOTIDE SEQUENCE</scope>
    <source>
        <strain evidence="2">CCM 7897</strain>
    </source>
</reference>
<accession>A0A917FHX2</accession>
<comment type="caution">
    <text evidence="2">The sequence shown here is derived from an EMBL/GenBank/DDBJ whole genome shotgun (WGS) entry which is preliminary data.</text>
</comment>
<dbReference type="Proteomes" id="UP000606044">
    <property type="component" value="Unassembled WGS sequence"/>
</dbReference>
<evidence type="ECO:0000313" key="3">
    <source>
        <dbReference type="Proteomes" id="UP000606044"/>
    </source>
</evidence>
<reference evidence="2" key="2">
    <citation type="submission" date="2020-09" db="EMBL/GenBank/DDBJ databases">
        <authorList>
            <person name="Sun Q."/>
            <person name="Sedlacek I."/>
        </authorList>
    </citation>
    <scope>NUCLEOTIDE SEQUENCE</scope>
    <source>
        <strain evidence="2">CCM 7897</strain>
    </source>
</reference>
<keyword evidence="3" id="KW-1185">Reference proteome</keyword>
<protein>
    <submittedName>
        <fullName evidence="2">Uncharacterized protein</fullName>
    </submittedName>
</protein>
<name>A0A917FHX2_9HYPH</name>
<feature type="signal peptide" evidence="1">
    <location>
        <begin position="1"/>
        <end position="24"/>
    </location>
</feature>
<evidence type="ECO:0000256" key="1">
    <source>
        <dbReference type="SAM" id="SignalP"/>
    </source>
</evidence>
<dbReference type="RefSeq" id="WP_188583827.1">
    <property type="nucleotide sequence ID" value="NZ_BMCT01000011.1"/>
</dbReference>